<dbReference type="EMBL" id="LAZR01002897">
    <property type="protein sequence ID" value="KKN24257.1"/>
    <property type="molecule type" value="Genomic_DNA"/>
</dbReference>
<dbReference type="InterPro" id="IPR046159">
    <property type="entry name" value="DUF6161"/>
</dbReference>
<proteinExistence type="predicted"/>
<feature type="transmembrane region" description="Helical" evidence="1">
    <location>
        <begin position="275"/>
        <end position="293"/>
    </location>
</feature>
<sequence length="409" mass="47236">MDRTITLTVKDNVGTEFKLETLKQLEQFAVNEHAFWQSKTESLSGYTGNVGHYLNAANYFQQIITHITNFKSSLKTWDDATLQGQIDQHISNNVIRNLTPHWLWSGHPFVDEWLNVADKYGNNAANAFIEAFISNRQFSNLNNIEYLKGAVLAYEFELQDESTLTKRRNSERASISKVRSDLIDAKDTLFNDVHEFQTDFHEWDENTRAQAQRLYEAHAKLGERRANRHTRSFDHQMDEWHQNIENLEHTYKEKLRLEKPAEYWRTKARSYFKQGAFWSSLLGLALGGGIYGFGQFFSQWLQAQQLQVELDSLQGIVLFVTTLSIYAFTIKTVSRLAFSSFHLQRDAEEREQLTHVYLALTHEKDELDTEARNIVLQALFSRADTGLLSGDSGPTMPGLHEIVRATTSR</sequence>
<evidence type="ECO:0000313" key="3">
    <source>
        <dbReference type="EMBL" id="KKN24257.1"/>
    </source>
</evidence>
<feature type="domain" description="DUF6161" evidence="2">
    <location>
        <begin position="200"/>
        <end position="392"/>
    </location>
</feature>
<reference evidence="3" key="1">
    <citation type="journal article" date="2015" name="Nature">
        <title>Complex archaea that bridge the gap between prokaryotes and eukaryotes.</title>
        <authorList>
            <person name="Spang A."/>
            <person name="Saw J.H."/>
            <person name="Jorgensen S.L."/>
            <person name="Zaremba-Niedzwiedzka K."/>
            <person name="Martijn J."/>
            <person name="Lind A.E."/>
            <person name="van Eijk R."/>
            <person name="Schleper C."/>
            <person name="Guy L."/>
            <person name="Ettema T.J."/>
        </authorList>
    </citation>
    <scope>NUCLEOTIDE SEQUENCE</scope>
</reference>
<name>A0A0F9PIE2_9ZZZZ</name>
<evidence type="ECO:0000256" key="1">
    <source>
        <dbReference type="SAM" id="Phobius"/>
    </source>
</evidence>
<keyword evidence="1" id="KW-1133">Transmembrane helix</keyword>
<protein>
    <recommendedName>
        <fullName evidence="2">DUF6161 domain-containing protein</fullName>
    </recommendedName>
</protein>
<dbReference type="Pfam" id="PF19658">
    <property type="entry name" value="DUF6161"/>
    <property type="match status" value="1"/>
</dbReference>
<gene>
    <name evidence="3" type="ORF">LCGC14_0896740</name>
</gene>
<keyword evidence="1" id="KW-0472">Membrane</keyword>
<evidence type="ECO:0000259" key="2">
    <source>
        <dbReference type="Pfam" id="PF19658"/>
    </source>
</evidence>
<dbReference type="AlphaFoldDB" id="A0A0F9PIE2"/>
<accession>A0A0F9PIE2</accession>
<feature type="transmembrane region" description="Helical" evidence="1">
    <location>
        <begin position="313"/>
        <end position="330"/>
    </location>
</feature>
<comment type="caution">
    <text evidence="3">The sequence shown here is derived from an EMBL/GenBank/DDBJ whole genome shotgun (WGS) entry which is preliminary data.</text>
</comment>
<organism evidence="3">
    <name type="scientific">marine sediment metagenome</name>
    <dbReference type="NCBI Taxonomy" id="412755"/>
    <lineage>
        <taxon>unclassified sequences</taxon>
        <taxon>metagenomes</taxon>
        <taxon>ecological metagenomes</taxon>
    </lineage>
</organism>
<keyword evidence="1" id="KW-0812">Transmembrane</keyword>